<dbReference type="Proteomes" id="UP001221898">
    <property type="component" value="Unassembled WGS sequence"/>
</dbReference>
<evidence type="ECO:0000256" key="13">
    <source>
        <dbReference type="SAM" id="SignalP"/>
    </source>
</evidence>
<dbReference type="GO" id="GO:0008083">
    <property type="term" value="F:growth factor activity"/>
    <property type="evidence" value="ECO:0007669"/>
    <property type="project" value="UniProtKB-KW"/>
</dbReference>
<evidence type="ECO:0000256" key="8">
    <source>
        <dbReference type="ARBA" id="ARBA00022525"/>
    </source>
</evidence>
<keyword evidence="9" id="KW-0221">Differentiation</keyword>
<evidence type="ECO:0000256" key="3">
    <source>
        <dbReference type="ARBA" id="ARBA00007988"/>
    </source>
</evidence>
<accession>A0AAD7WEA0</accession>
<dbReference type="SMART" id="SM00080">
    <property type="entry name" value="LIF_OSM"/>
    <property type="match status" value="1"/>
</dbReference>
<evidence type="ECO:0000256" key="7">
    <source>
        <dbReference type="ARBA" id="ARBA00022514"/>
    </source>
</evidence>
<name>A0AAD7WEA0_9TELE</name>
<evidence type="ECO:0000256" key="12">
    <source>
        <dbReference type="ARBA" id="ARBA00025427"/>
    </source>
</evidence>
<evidence type="ECO:0000256" key="6">
    <source>
        <dbReference type="ARBA" id="ARBA00022490"/>
    </source>
</evidence>
<evidence type="ECO:0000313" key="14">
    <source>
        <dbReference type="EMBL" id="KAJ8393911.1"/>
    </source>
</evidence>
<evidence type="ECO:0000256" key="4">
    <source>
        <dbReference type="ARBA" id="ARBA00015150"/>
    </source>
</evidence>
<evidence type="ECO:0000256" key="2">
    <source>
        <dbReference type="ARBA" id="ARBA00004613"/>
    </source>
</evidence>
<dbReference type="GO" id="GO:0006955">
    <property type="term" value="P:immune response"/>
    <property type="evidence" value="ECO:0007669"/>
    <property type="project" value="InterPro"/>
</dbReference>
<comment type="subcellular location">
    <subcellularLocation>
        <location evidence="1">Cytoplasm</location>
    </subcellularLocation>
    <subcellularLocation>
        <location evidence="2">Secreted</location>
    </subcellularLocation>
</comment>
<comment type="function">
    <text evidence="12">CNTF is a survival factor for various neuronal cell types. Seems to prevent the degeneration of motor axons after axotomy.</text>
</comment>
<keyword evidence="10" id="KW-0524">Neurogenesis</keyword>
<evidence type="ECO:0000313" key="15">
    <source>
        <dbReference type="Proteomes" id="UP001221898"/>
    </source>
</evidence>
<dbReference type="GO" id="GO:0070120">
    <property type="term" value="P:ciliary neurotrophic factor-mediated signaling pathway"/>
    <property type="evidence" value="ECO:0007669"/>
    <property type="project" value="InterPro"/>
</dbReference>
<dbReference type="GO" id="GO:0007399">
    <property type="term" value="P:nervous system development"/>
    <property type="evidence" value="ECO:0007669"/>
    <property type="project" value="UniProtKB-KW"/>
</dbReference>
<organism evidence="14 15">
    <name type="scientific">Aldrovandia affinis</name>
    <dbReference type="NCBI Taxonomy" id="143900"/>
    <lineage>
        <taxon>Eukaryota</taxon>
        <taxon>Metazoa</taxon>
        <taxon>Chordata</taxon>
        <taxon>Craniata</taxon>
        <taxon>Vertebrata</taxon>
        <taxon>Euteleostomi</taxon>
        <taxon>Actinopterygii</taxon>
        <taxon>Neopterygii</taxon>
        <taxon>Teleostei</taxon>
        <taxon>Notacanthiformes</taxon>
        <taxon>Halosauridae</taxon>
        <taxon>Aldrovandia</taxon>
    </lineage>
</organism>
<dbReference type="SUPFAM" id="SSF47266">
    <property type="entry name" value="4-helical cytokines"/>
    <property type="match status" value="1"/>
</dbReference>
<keyword evidence="11" id="KW-0339">Growth factor</keyword>
<keyword evidence="5" id="KW-0217">Developmental protein</keyword>
<comment type="caution">
    <text evidence="14">The sequence shown here is derived from an EMBL/GenBank/DDBJ whole genome shotgun (WGS) entry which is preliminary data.</text>
</comment>
<dbReference type="InterPro" id="IPR009079">
    <property type="entry name" value="4_helix_cytokine-like_core"/>
</dbReference>
<evidence type="ECO:0000256" key="1">
    <source>
        <dbReference type="ARBA" id="ARBA00004496"/>
    </source>
</evidence>
<evidence type="ECO:0000256" key="5">
    <source>
        <dbReference type="ARBA" id="ARBA00022473"/>
    </source>
</evidence>
<dbReference type="GO" id="GO:0005127">
    <property type="term" value="F:ciliary neurotrophic factor receptor binding"/>
    <property type="evidence" value="ECO:0007669"/>
    <property type="project" value="InterPro"/>
</dbReference>
<dbReference type="InterPro" id="IPR000151">
    <property type="entry name" value="Ciliary_neurotrophic_fac_CNTF"/>
</dbReference>
<dbReference type="Gene3D" id="1.20.1250.10">
    <property type="match status" value="1"/>
</dbReference>
<keyword evidence="13" id="KW-0732">Signal</keyword>
<dbReference type="PANTHER" id="PTHR15196:SF0">
    <property type="entry name" value="CILIARY NEUROTROPHIC FACTOR"/>
    <property type="match status" value="1"/>
</dbReference>
<dbReference type="GO" id="GO:0005125">
    <property type="term" value="F:cytokine activity"/>
    <property type="evidence" value="ECO:0007669"/>
    <property type="project" value="UniProtKB-KW"/>
</dbReference>
<dbReference type="GO" id="GO:0005737">
    <property type="term" value="C:cytoplasm"/>
    <property type="evidence" value="ECO:0007669"/>
    <property type="project" value="UniProtKB-SubCell"/>
</dbReference>
<proteinExistence type="inferred from homology"/>
<evidence type="ECO:0000256" key="9">
    <source>
        <dbReference type="ARBA" id="ARBA00022782"/>
    </source>
</evidence>
<sequence>MRMAPQLTWRSLTLALLCVVLLRAEGSLAGGGCRARGKCSCLLHKSTHLTRLMAKQAEDLLTTYIASQGDFSDLFCKLPVSDVPRAEIVGQGTLERLRSVCATLGLFRHHVVVVTEEQENLQDPENPLLARLQGTQTYITNLAASIAAVLQTLHPNEPTEAAAPHPYAPGHARNVFQQKIYGCAVLTGHRDFLLHVLLELKDLRANGHACMSRT</sequence>
<keyword evidence="7" id="KW-0202">Cytokine</keyword>
<dbReference type="GO" id="GO:0005615">
    <property type="term" value="C:extracellular space"/>
    <property type="evidence" value="ECO:0007669"/>
    <property type="project" value="UniProtKB-KW"/>
</dbReference>
<dbReference type="InterPro" id="IPR001581">
    <property type="entry name" value="Leukemia_IF/oncostatin"/>
</dbReference>
<dbReference type="GO" id="GO:0043524">
    <property type="term" value="P:negative regulation of neuron apoptotic process"/>
    <property type="evidence" value="ECO:0007669"/>
    <property type="project" value="InterPro"/>
</dbReference>
<gene>
    <name evidence="14" type="ORF">AAFF_G00054440</name>
</gene>
<feature type="signal peptide" evidence="13">
    <location>
        <begin position="1"/>
        <end position="29"/>
    </location>
</feature>
<feature type="chain" id="PRO_5042016729" description="Ciliary neurotrophic factor" evidence="13">
    <location>
        <begin position="30"/>
        <end position="214"/>
    </location>
</feature>
<protein>
    <recommendedName>
        <fullName evidence="4">Ciliary neurotrophic factor</fullName>
    </recommendedName>
</protein>
<dbReference type="Pfam" id="PF01291">
    <property type="entry name" value="LIF_OSM"/>
    <property type="match status" value="1"/>
</dbReference>
<evidence type="ECO:0000256" key="11">
    <source>
        <dbReference type="ARBA" id="ARBA00023030"/>
    </source>
</evidence>
<reference evidence="14" key="1">
    <citation type="journal article" date="2023" name="Science">
        <title>Genome structures resolve the early diversification of teleost fishes.</title>
        <authorList>
            <person name="Parey E."/>
            <person name="Louis A."/>
            <person name="Montfort J."/>
            <person name="Bouchez O."/>
            <person name="Roques C."/>
            <person name="Iampietro C."/>
            <person name="Lluch J."/>
            <person name="Castinel A."/>
            <person name="Donnadieu C."/>
            <person name="Desvignes T."/>
            <person name="Floi Bucao C."/>
            <person name="Jouanno E."/>
            <person name="Wen M."/>
            <person name="Mejri S."/>
            <person name="Dirks R."/>
            <person name="Jansen H."/>
            <person name="Henkel C."/>
            <person name="Chen W.J."/>
            <person name="Zahm M."/>
            <person name="Cabau C."/>
            <person name="Klopp C."/>
            <person name="Thompson A.W."/>
            <person name="Robinson-Rechavi M."/>
            <person name="Braasch I."/>
            <person name="Lecointre G."/>
            <person name="Bobe J."/>
            <person name="Postlethwait J.H."/>
            <person name="Berthelot C."/>
            <person name="Roest Crollius H."/>
            <person name="Guiguen Y."/>
        </authorList>
    </citation>
    <scope>NUCLEOTIDE SEQUENCE</scope>
    <source>
        <strain evidence="14">NC1722</strain>
    </source>
</reference>
<evidence type="ECO:0000256" key="10">
    <source>
        <dbReference type="ARBA" id="ARBA00022902"/>
    </source>
</evidence>
<comment type="similarity">
    <text evidence="3">Belongs to the CNTF family.</text>
</comment>
<dbReference type="PANTHER" id="PTHR15196">
    <property type="entry name" value="CILIARY NEUROTROPHIC FACTOR"/>
    <property type="match status" value="1"/>
</dbReference>
<keyword evidence="15" id="KW-1185">Reference proteome</keyword>
<keyword evidence="8" id="KW-0964">Secreted</keyword>
<keyword evidence="6" id="KW-0963">Cytoplasm</keyword>
<dbReference type="GO" id="GO:0030154">
    <property type="term" value="P:cell differentiation"/>
    <property type="evidence" value="ECO:0007669"/>
    <property type="project" value="UniProtKB-KW"/>
</dbReference>
<dbReference type="EMBL" id="JAINUG010000131">
    <property type="protein sequence ID" value="KAJ8393911.1"/>
    <property type="molecule type" value="Genomic_DNA"/>
</dbReference>
<dbReference type="AlphaFoldDB" id="A0AAD7WEA0"/>